<organism evidence="2 3">
    <name type="scientific">Kribbella sancticallisti</name>
    <dbReference type="NCBI Taxonomy" id="460087"/>
    <lineage>
        <taxon>Bacteria</taxon>
        <taxon>Bacillati</taxon>
        <taxon>Actinomycetota</taxon>
        <taxon>Actinomycetes</taxon>
        <taxon>Propionibacteriales</taxon>
        <taxon>Kribbellaceae</taxon>
        <taxon>Kribbella</taxon>
    </lineage>
</organism>
<dbReference type="InterPro" id="IPR029058">
    <property type="entry name" value="AB_hydrolase_fold"/>
</dbReference>
<reference evidence="2 3" key="1">
    <citation type="journal article" date="2019" name="Int. J. Syst. Evol. Microbiol.">
        <title>The Global Catalogue of Microorganisms (GCM) 10K type strain sequencing project: providing services to taxonomists for standard genome sequencing and annotation.</title>
        <authorList>
            <consortium name="The Broad Institute Genomics Platform"/>
            <consortium name="The Broad Institute Genome Sequencing Center for Infectious Disease"/>
            <person name="Wu L."/>
            <person name="Ma J."/>
        </authorList>
    </citation>
    <scope>NUCLEOTIDE SEQUENCE [LARGE SCALE GENOMIC DNA]</scope>
    <source>
        <strain evidence="2 3">JCM 14969</strain>
    </source>
</reference>
<dbReference type="InterPro" id="IPR000073">
    <property type="entry name" value="AB_hydrolase_1"/>
</dbReference>
<sequence>MSNATATSKEEPMSVNIKDVPRSGTVRTNGQELYYEIHGDGPPLILLMGIGYDSSLWTLQQVPALSTQFRVVLVDNRDAGRSARADHPYTVADMADDLAGLLDALAIHRTHLLGLSMGSMIGVEFALRHAARLDRLVLAGPNAAPARSAVDPISIWNWVKANDSTGEVFGGQQFSWLFSSAFLRNQQAVQETMAMLASNPNPVEPKAYDRQAQAYLQFDALDRLGGIKAPTLVIVGEQDLLTPPWVAREVADRIPRARLEIVNGDGSSHLLPLERPDDFNQLVVEFLAE</sequence>
<dbReference type="PRINTS" id="PR00111">
    <property type="entry name" value="ABHYDROLASE"/>
</dbReference>
<proteinExistence type="predicted"/>
<dbReference type="SUPFAM" id="SSF53474">
    <property type="entry name" value="alpha/beta-Hydrolases"/>
    <property type="match status" value="1"/>
</dbReference>
<dbReference type="Gene3D" id="3.40.50.1820">
    <property type="entry name" value="alpha/beta hydrolase"/>
    <property type="match status" value="1"/>
</dbReference>
<comment type="caution">
    <text evidence="2">The sequence shown here is derived from an EMBL/GenBank/DDBJ whole genome shotgun (WGS) entry which is preliminary data.</text>
</comment>
<evidence type="ECO:0000259" key="1">
    <source>
        <dbReference type="Pfam" id="PF00561"/>
    </source>
</evidence>
<keyword evidence="3" id="KW-1185">Reference proteome</keyword>
<dbReference type="GO" id="GO:0016787">
    <property type="term" value="F:hydrolase activity"/>
    <property type="evidence" value="ECO:0007669"/>
    <property type="project" value="UniProtKB-KW"/>
</dbReference>
<accession>A0ABN2DC49</accession>
<dbReference type="PANTHER" id="PTHR43798:SF33">
    <property type="entry name" value="HYDROLASE, PUTATIVE (AFU_ORTHOLOGUE AFUA_2G14860)-RELATED"/>
    <property type="match status" value="1"/>
</dbReference>
<dbReference type="EMBL" id="BAAAOS010000018">
    <property type="protein sequence ID" value="GAA1573188.1"/>
    <property type="molecule type" value="Genomic_DNA"/>
</dbReference>
<dbReference type="InterPro" id="IPR050266">
    <property type="entry name" value="AB_hydrolase_sf"/>
</dbReference>
<name>A0ABN2DC49_9ACTN</name>
<evidence type="ECO:0000313" key="3">
    <source>
        <dbReference type="Proteomes" id="UP001500393"/>
    </source>
</evidence>
<protein>
    <submittedName>
        <fullName evidence="2">Alpha/beta hydrolase</fullName>
    </submittedName>
</protein>
<dbReference type="Pfam" id="PF00561">
    <property type="entry name" value="Abhydrolase_1"/>
    <property type="match status" value="1"/>
</dbReference>
<evidence type="ECO:0000313" key="2">
    <source>
        <dbReference type="EMBL" id="GAA1573188.1"/>
    </source>
</evidence>
<dbReference type="Proteomes" id="UP001500393">
    <property type="component" value="Unassembled WGS sequence"/>
</dbReference>
<keyword evidence="2" id="KW-0378">Hydrolase</keyword>
<dbReference type="PANTHER" id="PTHR43798">
    <property type="entry name" value="MONOACYLGLYCEROL LIPASE"/>
    <property type="match status" value="1"/>
</dbReference>
<feature type="domain" description="AB hydrolase-1" evidence="1">
    <location>
        <begin position="42"/>
        <end position="266"/>
    </location>
</feature>
<gene>
    <name evidence="2" type="ORF">GCM10009789_28400</name>
</gene>